<protein>
    <recommendedName>
        <fullName evidence="2">Biotin transporter</fullName>
    </recommendedName>
</protein>
<evidence type="ECO:0000256" key="2">
    <source>
        <dbReference type="PIRNR" id="PIRNR016661"/>
    </source>
</evidence>
<dbReference type="PIRSF" id="PIRSF016661">
    <property type="entry name" value="BioY"/>
    <property type="match status" value="1"/>
</dbReference>
<dbReference type="PANTHER" id="PTHR34295:SF1">
    <property type="entry name" value="BIOTIN TRANSPORTER BIOY"/>
    <property type="match status" value="1"/>
</dbReference>
<feature type="transmembrane region" description="Helical" evidence="3">
    <location>
        <begin position="38"/>
        <end position="54"/>
    </location>
</feature>
<keyword evidence="2" id="KW-1003">Cell membrane</keyword>
<dbReference type="PANTHER" id="PTHR34295">
    <property type="entry name" value="BIOTIN TRANSPORTER BIOY"/>
    <property type="match status" value="1"/>
</dbReference>
<feature type="transmembrane region" description="Helical" evidence="3">
    <location>
        <begin position="152"/>
        <end position="174"/>
    </location>
</feature>
<evidence type="ECO:0000256" key="1">
    <source>
        <dbReference type="ARBA" id="ARBA00010692"/>
    </source>
</evidence>
<dbReference type="Gene3D" id="1.10.1760.20">
    <property type="match status" value="1"/>
</dbReference>
<comment type="subcellular location">
    <subcellularLocation>
        <location evidence="2">Cell membrane</location>
        <topology evidence="2">Multi-pass membrane protein</topology>
    </subcellularLocation>
</comment>
<accession>A0ABV2M2L6</accession>
<feature type="transmembrane region" description="Helical" evidence="3">
    <location>
        <begin position="118"/>
        <end position="140"/>
    </location>
</feature>
<keyword evidence="5" id="KW-1185">Reference proteome</keyword>
<dbReference type="Proteomes" id="UP001549106">
    <property type="component" value="Unassembled WGS sequence"/>
</dbReference>
<sequence length="183" mass="19505">MNTMAAAKSKTYDLVYIAVFAVLMAVCSWISVPTAVPFTLQTFAVFMAVGVLGGRRGTMSVALYIILGAVGVPVFAGMTGGIGILTGTTGGYIVGFLFSALVMWAMEKIPGKKSVIQILSMAVGLIVCYAFGTVWFMAVYMKTSGPVGLMAVLGWCVIPFIIPDIIKIVMAYGLSRKLKKYIM</sequence>
<feature type="transmembrane region" description="Helical" evidence="3">
    <location>
        <begin position="90"/>
        <end position="106"/>
    </location>
</feature>
<comment type="caution">
    <text evidence="4">The sequence shown here is derived from an EMBL/GenBank/DDBJ whole genome shotgun (WGS) entry which is preliminary data.</text>
</comment>
<keyword evidence="3" id="KW-0812">Transmembrane</keyword>
<organism evidence="4 5">
    <name type="scientific">Blautia caecimuris</name>
    <dbReference type="NCBI Taxonomy" id="1796615"/>
    <lineage>
        <taxon>Bacteria</taxon>
        <taxon>Bacillati</taxon>
        <taxon>Bacillota</taxon>
        <taxon>Clostridia</taxon>
        <taxon>Lachnospirales</taxon>
        <taxon>Lachnospiraceae</taxon>
        <taxon>Blautia</taxon>
    </lineage>
</organism>
<comment type="similarity">
    <text evidence="1 2">Belongs to the BioY family.</text>
</comment>
<proteinExistence type="inferred from homology"/>
<keyword evidence="3" id="KW-1133">Transmembrane helix</keyword>
<name>A0ABV2M2L6_9FIRM</name>
<gene>
    <name evidence="4" type="ORF">ABID24_001952</name>
</gene>
<evidence type="ECO:0000313" key="4">
    <source>
        <dbReference type="EMBL" id="MET3750699.1"/>
    </source>
</evidence>
<dbReference type="EMBL" id="JBEPMJ010000013">
    <property type="protein sequence ID" value="MET3750699.1"/>
    <property type="molecule type" value="Genomic_DNA"/>
</dbReference>
<feature type="transmembrane region" description="Helical" evidence="3">
    <location>
        <begin position="12"/>
        <end position="32"/>
    </location>
</feature>
<reference evidence="4 5" key="1">
    <citation type="submission" date="2024-06" db="EMBL/GenBank/DDBJ databases">
        <title>Genomic Encyclopedia of Type Strains, Phase IV (KMG-IV): sequencing the most valuable type-strain genomes for metagenomic binning, comparative biology and taxonomic classification.</title>
        <authorList>
            <person name="Goeker M."/>
        </authorList>
    </citation>
    <scope>NUCLEOTIDE SEQUENCE [LARGE SCALE GENOMIC DNA]</scope>
    <source>
        <strain evidence="4 5">DSM 29492</strain>
    </source>
</reference>
<keyword evidence="2 3" id="KW-0472">Membrane</keyword>
<dbReference type="InterPro" id="IPR003784">
    <property type="entry name" value="BioY"/>
</dbReference>
<keyword evidence="2" id="KW-0813">Transport</keyword>
<evidence type="ECO:0000256" key="3">
    <source>
        <dbReference type="SAM" id="Phobius"/>
    </source>
</evidence>
<dbReference type="Pfam" id="PF02632">
    <property type="entry name" value="BioY"/>
    <property type="match status" value="1"/>
</dbReference>
<evidence type="ECO:0000313" key="5">
    <source>
        <dbReference type="Proteomes" id="UP001549106"/>
    </source>
</evidence>
<feature type="transmembrane region" description="Helical" evidence="3">
    <location>
        <begin position="61"/>
        <end position="84"/>
    </location>
</feature>
<dbReference type="RefSeq" id="WP_147600145.1">
    <property type="nucleotide sequence ID" value="NZ_BAABXP010000001.1"/>
</dbReference>